<dbReference type="Proteomes" id="UP001213000">
    <property type="component" value="Unassembled WGS sequence"/>
</dbReference>
<reference evidence="4" key="1">
    <citation type="submission" date="2022-07" db="EMBL/GenBank/DDBJ databases">
        <title>Genome Sequence of Leucocoprinus birnbaumii.</title>
        <authorList>
            <person name="Buettner E."/>
        </authorList>
    </citation>
    <scope>NUCLEOTIDE SEQUENCE</scope>
    <source>
        <strain evidence="4">VT141</strain>
    </source>
</reference>
<dbReference type="EMBL" id="JANIEX010001073">
    <property type="protein sequence ID" value="KAJ3560993.1"/>
    <property type="molecule type" value="Genomic_DNA"/>
</dbReference>
<feature type="compositionally biased region" description="Polar residues" evidence="1">
    <location>
        <begin position="894"/>
        <end position="921"/>
    </location>
</feature>
<dbReference type="Pfam" id="PF10373">
    <property type="entry name" value="EST1_DNA_bind"/>
    <property type="match status" value="1"/>
</dbReference>
<sequence length="1042" mass="116600">MTDQPAAIAREAKTLNNTLKELLKTKEPFDRDVDFQRKKRVLRKHYLNLLLVHPYAKESKDVENHLWMLTSYSFISSYKSRIAALDRQLQNSRHQQQQEQQRRQGGQQSAQQQIPQAAQAQAQGQRTNPHHGVVEHRKLVQRFRQFLAEEEKFWTLLVQRMYRTFGLTEAKPVLAELGLLGDTGEIAVANAQPVSAESGEINQQQSSGRTSNGRNHYQFPPESQDPTSLLPSAENRGSRLAIFTKALVSLGDIARYRELYNDSHGRPRAGHDTVTPAKRRNRRGQEIAPRARNYDKAQRCYDQAKLLVPNEGNSWHQLAILSSYQKNTFLMVVRYYRALCVSQPYDTATDNLNTVLSKALDAWMKRSRQEREKVFDVGTAPHVVTDTLRERIIVLHALWHLGAESGVEKMDSIGAKLDQLIQHDFNLLVSERKLLEETIAQIIVLSEGAFYKHRMIRPKTDLRPPANTSVLLDWRIIRHIYDLHSTLLDVGIAELKVPPPSDVDVGDDDKLALKITATFRRTLPGLRIAGKWLRANNGTLLKDPEYVAFTEEQKGKGFEVSKKYPEKISRHSAKTSDFWSRYVEFIVALSKAFPKTSLPGLTSPLDEDVDMRGFLPLRKLMGEENATDSPGSPEKPHPNAEQLMRIHDLLEDAKLLAALPNSFIKLARDRVVLNTELFEETQPEVDEIAAGEAATDEDVVEEAFRARDNGVLDDEYDDDDDEEIVYLQPQLSPVLKPAYSPPARVPAAHTVPGVPVQARPLTSPITLSPKSPGHPTRQAIPPQQQLPAPNAAHTITAEDLLKDVMLGTKTNETGFLQSIWSAASDEQSLKFAAGGSPPKSVYQSPRQYQADLPQPWSSSFPSGASHLTQQIPIRSVQNLQTLAQSPQLPPLASGLNSQHQHQRLPSLSSPYQHSSASKQPGLQESFTYSQLTRSQQQLPIVRPPQAEPLTPSFMSSPHLMNNPLFNNIIGQAPAAPGSETFGSPMVVGSTSPRYTSGGLHLRSQHGHLRQPSFGQSLQSPHNSQSNRPPIPGQTFTSMSQTW</sequence>
<feature type="region of interest" description="Disordered" evidence="1">
    <location>
        <begin position="830"/>
        <end position="865"/>
    </location>
</feature>
<feature type="region of interest" description="Disordered" evidence="1">
    <location>
        <begin position="262"/>
        <end position="286"/>
    </location>
</feature>
<dbReference type="PANTHER" id="PTHR15696:SF36">
    <property type="entry name" value="NONSENSE-MEDIATED MRNA DECAY FACTOR"/>
    <property type="match status" value="1"/>
</dbReference>
<evidence type="ECO:0000259" key="2">
    <source>
        <dbReference type="Pfam" id="PF10373"/>
    </source>
</evidence>
<proteinExistence type="predicted"/>
<evidence type="ECO:0000313" key="5">
    <source>
        <dbReference type="Proteomes" id="UP001213000"/>
    </source>
</evidence>
<feature type="compositionally biased region" description="Low complexity" evidence="1">
    <location>
        <begin position="778"/>
        <end position="787"/>
    </location>
</feature>
<feature type="region of interest" description="Disordered" evidence="1">
    <location>
        <begin position="887"/>
        <end position="921"/>
    </location>
</feature>
<dbReference type="AlphaFoldDB" id="A0AAD5VM01"/>
<accession>A0AAD5VM01</accession>
<feature type="region of interest" description="Disordered" evidence="1">
    <location>
        <begin position="764"/>
        <end position="787"/>
    </location>
</feature>
<feature type="compositionally biased region" description="Basic and acidic residues" evidence="1">
    <location>
        <begin position="262"/>
        <end position="271"/>
    </location>
</feature>
<dbReference type="PANTHER" id="PTHR15696">
    <property type="entry name" value="SMG-7 SUPPRESSOR WITH MORPHOLOGICAL EFFECT ON GENITALIA PROTEIN 7"/>
    <property type="match status" value="1"/>
</dbReference>
<dbReference type="Pfam" id="PF10374">
    <property type="entry name" value="EST1"/>
    <property type="match status" value="1"/>
</dbReference>
<evidence type="ECO:0008006" key="6">
    <source>
        <dbReference type="Google" id="ProtNLM"/>
    </source>
</evidence>
<organism evidence="4 5">
    <name type="scientific">Leucocoprinus birnbaumii</name>
    <dbReference type="NCBI Taxonomy" id="56174"/>
    <lineage>
        <taxon>Eukaryota</taxon>
        <taxon>Fungi</taxon>
        <taxon>Dikarya</taxon>
        <taxon>Basidiomycota</taxon>
        <taxon>Agaricomycotina</taxon>
        <taxon>Agaricomycetes</taxon>
        <taxon>Agaricomycetidae</taxon>
        <taxon>Agaricales</taxon>
        <taxon>Agaricineae</taxon>
        <taxon>Agaricaceae</taxon>
        <taxon>Leucocoprinus</taxon>
    </lineage>
</organism>
<dbReference type="InterPro" id="IPR045153">
    <property type="entry name" value="Est1/Ebs1-like"/>
</dbReference>
<evidence type="ECO:0000256" key="1">
    <source>
        <dbReference type="SAM" id="MobiDB-lite"/>
    </source>
</evidence>
<feature type="region of interest" description="Disordered" evidence="1">
    <location>
        <begin position="87"/>
        <end position="130"/>
    </location>
</feature>
<feature type="region of interest" description="Disordered" evidence="1">
    <location>
        <begin position="980"/>
        <end position="1042"/>
    </location>
</feature>
<gene>
    <name evidence="4" type="ORF">NP233_g10473</name>
</gene>
<feature type="compositionally biased region" description="Polar residues" evidence="1">
    <location>
        <begin position="1012"/>
        <end position="1042"/>
    </location>
</feature>
<dbReference type="InterPro" id="IPR011990">
    <property type="entry name" value="TPR-like_helical_dom_sf"/>
</dbReference>
<comment type="caution">
    <text evidence="4">The sequence shown here is derived from an EMBL/GenBank/DDBJ whole genome shotgun (WGS) entry which is preliminary data.</text>
</comment>
<feature type="domain" description="DNA/RNA-binding" evidence="2">
    <location>
        <begin position="297"/>
        <end position="619"/>
    </location>
</feature>
<feature type="compositionally biased region" description="Polar residues" evidence="1">
    <location>
        <begin position="195"/>
        <end position="215"/>
    </location>
</feature>
<evidence type="ECO:0000313" key="4">
    <source>
        <dbReference type="EMBL" id="KAJ3560993.1"/>
    </source>
</evidence>
<feature type="region of interest" description="Disordered" evidence="1">
    <location>
        <begin position="195"/>
        <end position="231"/>
    </location>
</feature>
<name>A0AAD5VM01_9AGAR</name>
<feature type="compositionally biased region" description="Low complexity" evidence="1">
    <location>
        <begin position="87"/>
        <end position="126"/>
    </location>
</feature>
<feature type="compositionally biased region" description="Polar residues" evidence="1">
    <location>
        <begin position="855"/>
        <end position="865"/>
    </location>
</feature>
<evidence type="ECO:0000259" key="3">
    <source>
        <dbReference type="Pfam" id="PF10374"/>
    </source>
</evidence>
<dbReference type="InterPro" id="IPR018834">
    <property type="entry name" value="DNA/RNA-bd_Est1-type"/>
</dbReference>
<keyword evidence="5" id="KW-1185">Reference proteome</keyword>
<dbReference type="Gene3D" id="1.25.40.10">
    <property type="entry name" value="Tetratricopeptide repeat domain"/>
    <property type="match status" value="1"/>
</dbReference>
<protein>
    <recommendedName>
        <fullName evidence="6">Protein SMG7</fullName>
    </recommendedName>
</protein>
<dbReference type="SUPFAM" id="SSF48452">
    <property type="entry name" value="TPR-like"/>
    <property type="match status" value="1"/>
</dbReference>
<dbReference type="InterPro" id="IPR019458">
    <property type="entry name" value="Est1-like_N"/>
</dbReference>
<feature type="domain" description="Telomerase activating protein Est1-like N-terminal" evidence="3">
    <location>
        <begin position="61"/>
        <end position="261"/>
    </location>
</feature>